<protein>
    <submittedName>
        <fullName evidence="1">Uncharacterized protein</fullName>
    </submittedName>
</protein>
<evidence type="ECO:0000313" key="1">
    <source>
        <dbReference type="EMBL" id="KAJ9633915.1"/>
    </source>
</evidence>
<comment type="caution">
    <text evidence="1">The sequence shown here is derived from an EMBL/GenBank/DDBJ whole genome shotgun (WGS) entry which is preliminary data.</text>
</comment>
<dbReference type="Proteomes" id="UP001172680">
    <property type="component" value="Unassembled WGS sequence"/>
</dbReference>
<keyword evidence="2" id="KW-1185">Reference proteome</keyword>
<name>A0ACC2YFI8_9PEZI</name>
<organism evidence="1 2">
    <name type="scientific">Coniosporium tulheliwenetii</name>
    <dbReference type="NCBI Taxonomy" id="3383036"/>
    <lineage>
        <taxon>Eukaryota</taxon>
        <taxon>Fungi</taxon>
        <taxon>Dikarya</taxon>
        <taxon>Ascomycota</taxon>
        <taxon>Pezizomycotina</taxon>
        <taxon>Dothideomycetes</taxon>
        <taxon>Dothideomycetes incertae sedis</taxon>
        <taxon>Coniosporium</taxon>
    </lineage>
</organism>
<reference evidence="1" key="1">
    <citation type="submission" date="2022-10" db="EMBL/GenBank/DDBJ databases">
        <title>Culturing micro-colonial fungi from biological soil crusts in the Mojave desert and describing Neophaeococcomyces mojavensis, and introducing the new genera and species Taxawa tesnikishii.</title>
        <authorList>
            <person name="Kurbessoian T."/>
            <person name="Stajich J.E."/>
        </authorList>
    </citation>
    <scope>NUCLEOTIDE SEQUENCE</scope>
    <source>
        <strain evidence="1">JES_115</strain>
    </source>
</reference>
<accession>A0ACC2YFI8</accession>
<evidence type="ECO:0000313" key="2">
    <source>
        <dbReference type="Proteomes" id="UP001172680"/>
    </source>
</evidence>
<dbReference type="EMBL" id="JAPDRP010000040">
    <property type="protein sequence ID" value="KAJ9633915.1"/>
    <property type="molecule type" value="Genomic_DNA"/>
</dbReference>
<gene>
    <name evidence="1" type="ORF">H2199_009206</name>
</gene>
<proteinExistence type="predicted"/>
<sequence>MLLLALHLVWAALASATCYEPSVAHPLPEYDADDALLKRVFAFIDTALTTTAAAPEYASTSFSVEVTSSKESLWSYHHTARVRNASRPDIPEVNGDALYRIASITKSFTVLGVLYQHVAGNLSLDDSIDTYIEELKGEQEGTIPWKDITLRSLTSQLSGIPGECIPPGDKKCYTFAVAQSDLINRPFGFLYTPEELGFPPVSRDGLLQCDEYAPNYEPHCEKKDLMKSVKSKAPVFAPNQKSTYSNVAFELLGLAIENATNQTYESSVFYNQTGLSRLHKPFAKSCRLDWFENL</sequence>